<evidence type="ECO:0000313" key="4">
    <source>
        <dbReference type="Proteomes" id="UP000249499"/>
    </source>
</evidence>
<dbReference type="GO" id="GO:0005829">
    <property type="term" value="C:cytosol"/>
    <property type="evidence" value="ECO:0007669"/>
    <property type="project" value="TreeGrafter"/>
</dbReference>
<protein>
    <submittedName>
        <fullName evidence="3">AraC family transcriptional regulator</fullName>
    </submittedName>
</protein>
<dbReference type="SMART" id="SM00342">
    <property type="entry name" value="HTH_ARAC"/>
    <property type="match status" value="1"/>
</dbReference>
<dbReference type="KEGG" id="rtu:PR017_03185"/>
<dbReference type="AlphaFoldDB" id="A0AAF1KUZ1"/>
<keyword evidence="1" id="KW-0238">DNA-binding</keyword>
<dbReference type="EMBL" id="CP117255">
    <property type="protein sequence ID" value="WFR96161.1"/>
    <property type="molecule type" value="Genomic_DNA"/>
</dbReference>
<dbReference type="PANTHER" id="PTHR47894:SF4">
    <property type="entry name" value="HTH-TYPE TRANSCRIPTIONAL REGULATOR GADX"/>
    <property type="match status" value="1"/>
</dbReference>
<keyword evidence="4" id="KW-1185">Reference proteome</keyword>
<dbReference type="PROSITE" id="PS01124">
    <property type="entry name" value="HTH_ARAC_FAMILY_2"/>
    <property type="match status" value="1"/>
</dbReference>
<dbReference type="PANTHER" id="PTHR47894">
    <property type="entry name" value="HTH-TYPE TRANSCRIPTIONAL REGULATOR GADX"/>
    <property type="match status" value="1"/>
</dbReference>
<evidence type="ECO:0000313" key="3">
    <source>
        <dbReference type="EMBL" id="WFR96161.1"/>
    </source>
</evidence>
<sequence length="279" mass="30668">MSEFRLILERLHRLVAEDRRPITPLSDRNAASSLFSFVTHRRERIAGAAFSRLSVVVIVEGSKEVLSMGRHQRLDAGTVLVLPPGWRGEVVNDPDPASGAYRAIFIDFPDALVRRAESGLSPLRRPALPHIALDATLAETIRHAGDGIMDGNLPTVIAEHRVLEILMVLAMRGALPTRADTTTDAIRALVRWQPDRAWTADLIATELGTSNATLRRRLGMEGTSLRAVIAGERMALAEAMLAEDGLSLREAALATGYRSPRRFAERRRALIQHGTTEPI</sequence>
<organism evidence="3 4">
    <name type="scientific">Rhizobium tumorigenes</name>
    <dbReference type="NCBI Taxonomy" id="2041385"/>
    <lineage>
        <taxon>Bacteria</taxon>
        <taxon>Pseudomonadati</taxon>
        <taxon>Pseudomonadota</taxon>
        <taxon>Alphaproteobacteria</taxon>
        <taxon>Hyphomicrobiales</taxon>
        <taxon>Rhizobiaceae</taxon>
        <taxon>Rhizobium/Agrobacterium group</taxon>
        <taxon>Rhizobium</taxon>
    </lineage>
</organism>
<dbReference type="GO" id="GO:0000976">
    <property type="term" value="F:transcription cis-regulatory region binding"/>
    <property type="evidence" value="ECO:0007669"/>
    <property type="project" value="TreeGrafter"/>
</dbReference>
<reference evidence="4" key="2">
    <citation type="journal article" date="2023" name="MicrobiologyOpen">
        <title>Genomics of the tumorigenes clade of the family Rhizobiaceae and description of Rhizobium rhododendri sp. nov.</title>
        <authorList>
            <person name="Kuzmanovic N."/>
            <person name="diCenzo G.C."/>
            <person name="Bunk B."/>
            <person name="Sproeer C."/>
            <person name="Fruehling A."/>
            <person name="Neumann-Schaal M."/>
            <person name="Overmann J."/>
            <person name="Smalla K."/>
        </authorList>
    </citation>
    <scope>NUCLEOTIDE SEQUENCE [LARGE SCALE GENOMIC DNA]</scope>
    <source>
        <strain evidence="4">1078</strain>
    </source>
</reference>
<dbReference type="InterPro" id="IPR018060">
    <property type="entry name" value="HTH_AraC"/>
</dbReference>
<dbReference type="Proteomes" id="UP000249499">
    <property type="component" value="Chromosome"/>
</dbReference>
<dbReference type="GO" id="GO:0003700">
    <property type="term" value="F:DNA-binding transcription factor activity"/>
    <property type="evidence" value="ECO:0007669"/>
    <property type="project" value="InterPro"/>
</dbReference>
<dbReference type="RefSeq" id="WP_111220763.1">
    <property type="nucleotide sequence ID" value="NZ_CP117255.1"/>
</dbReference>
<feature type="domain" description="HTH araC/xylS-type" evidence="2">
    <location>
        <begin position="184"/>
        <end position="279"/>
    </location>
</feature>
<dbReference type="Pfam" id="PF12833">
    <property type="entry name" value="HTH_18"/>
    <property type="match status" value="1"/>
</dbReference>
<reference evidence="3 4" key="1">
    <citation type="journal article" date="2018" name="Sci. Rep.">
        <title>Rhizobium tumorigenes sp. nov., a novel plant tumorigenic bacterium isolated from cane gall tumors on thornless blackberry.</title>
        <authorList>
            <person name="Kuzmanovi N."/>
            <person name="Smalla K."/>
            <person name="Gronow S."/>
            <person name="PuBawska J."/>
        </authorList>
    </citation>
    <scope>NUCLEOTIDE SEQUENCE [LARGE SCALE GENOMIC DNA]</scope>
    <source>
        <strain evidence="3 4">1078</strain>
    </source>
</reference>
<name>A0AAF1KUZ1_9HYPH</name>
<evidence type="ECO:0000256" key="1">
    <source>
        <dbReference type="ARBA" id="ARBA00023125"/>
    </source>
</evidence>
<gene>
    <name evidence="3" type="ORF">PR017_03185</name>
</gene>
<dbReference type="Gene3D" id="1.10.10.60">
    <property type="entry name" value="Homeodomain-like"/>
    <property type="match status" value="1"/>
</dbReference>
<accession>A0AAF1KUZ1</accession>
<proteinExistence type="predicted"/>
<evidence type="ECO:0000259" key="2">
    <source>
        <dbReference type="PROSITE" id="PS01124"/>
    </source>
</evidence>